<keyword evidence="2" id="KW-0288">FMN</keyword>
<name>E8PMG0_THESS</name>
<feature type="signal peptide" evidence="3">
    <location>
        <begin position="1"/>
        <end position="19"/>
    </location>
</feature>
<dbReference type="PANTHER" id="PTHR43278:SF4">
    <property type="entry name" value="NAD(P)H-DEPENDENT FMN-CONTAINING OXIDOREDUCTASE YWQN-RELATED"/>
    <property type="match status" value="1"/>
</dbReference>
<feature type="domain" description="NADPH-dependent FMN reductase-like" evidence="4">
    <location>
        <begin position="13"/>
        <end position="168"/>
    </location>
</feature>
<keyword evidence="3" id="KW-0732">Signal</keyword>
<dbReference type="InterPro" id="IPR029039">
    <property type="entry name" value="Flavoprotein-like_sf"/>
</dbReference>
<protein>
    <recommendedName>
        <fullName evidence="4">NADPH-dependent FMN reductase-like domain-containing protein</fullName>
    </recommendedName>
</protein>
<dbReference type="Proteomes" id="UP000008087">
    <property type="component" value="Chromosome"/>
</dbReference>
<dbReference type="HOGENOM" id="CLU_120034_0_0_0"/>
<evidence type="ECO:0000313" key="5">
    <source>
        <dbReference type="EMBL" id="ADW22501.1"/>
    </source>
</evidence>
<keyword evidence="1" id="KW-0285">Flavoprotein</keyword>
<dbReference type="PANTHER" id="PTHR43278">
    <property type="entry name" value="NAD(P)H-DEPENDENT FMN-CONTAINING OXIDOREDUCTASE YWQN-RELATED"/>
    <property type="match status" value="1"/>
</dbReference>
<evidence type="ECO:0000256" key="2">
    <source>
        <dbReference type="ARBA" id="ARBA00022643"/>
    </source>
</evidence>
<evidence type="ECO:0000313" key="6">
    <source>
        <dbReference type="Proteomes" id="UP000008087"/>
    </source>
</evidence>
<dbReference type="EMBL" id="CP001962">
    <property type="protein sequence ID" value="ADW22501.1"/>
    <property type="molecule type" value="Genomic_DNA"/>
</dbReference>
<dbReference type="STRING" id="743525.TSC_c18880"/>
<dbReference type="eggNOG" id="COG0655">
    <property type="taxonomic scope" value="Bacteria"/>
</dbReference>
<dbReference type="GO" id="GO:0016491">
    <property type="term" value="F:oxidoreductase activity"/>
    <property type="evidence" value="ECO:0007669"/>
    <property type="project" value="InterPro"/>
</dbReference>
<proteinExistence type="predicted"/>
<evidence type="ECO:0000256" key="3">
    <source>
        <dbReference type="SAM" id="SignalP"/>
    </source>
</evidence>
<evidence type="ECO:0000259" key="4">
    <source>
        <dbReference type="Pfam" id="PF03358"/>
    </source>
</evidence>
<reference evidence="6" key="1">
    <citation type="submission" date="2010-03" db="EMBL/GenBank/DDBJ databases">
        <title>The genome sequence of Thermus scotoductus SA-01.</title>
        <authorList>
            <person name="Gounder K."/>
            <person name="Liesegang H."/>
            <person name="Brzuszkiewicz E."/>
            <person name="Wollherr A."/>
            <person name="Daniel R."/>
            <person name="Gottschalk G."/>
            <person name="van Heerden E."/>
            <person name="Litthauer D."/>
        </authorList>
    </citation>
    <scope>NUCLEOTIDE SEQUENCE [LARGE SCALE GENOMIC DNA]</scope>
    <source>
        <strain evidence="6">ATCC 700910 / SA-01</strain>
    </source>
</reference>
<feature type="chain" id="PRO_5003225679" description="NADPH-dependent FMN reductase-like domain-containing protein" evidence="3">
    <location>
        <begin position="20"/>
        <end position="226"/>
    </location>
</feature>
<dbReference type="KEGG" id="tsc:TSC_c18880"/>
<evidence type="ECO:0000256" key="1">
    <source>
        <dbReference type="ARBA" id="ARBA00022630"/>
    </source>
</evidence>
<dbReference type="SUPFAM" id="SSF52218">
    <property type="entry name" value="Flavoproteins"/>
    <property type="match status" value="1"/>
</dbReference>
<dbReference type="AlphaFoldDB" id="E8PMG0"/>
<accession>E8PMG0</accession>
<organism evidence="5 6">
    <name type="scientific">Thermus scotoductus (strain ATCC 700910 / SA-01)</name>
    <dbReference type="NCBI Taxonomy" id="743525"/>
    <lineage>
        <taxon>Bacteria</taxon>
        <taxon>Thermotogati</taxon>
        <taxon>Deinococcota</taxon>
        <taxon>Deinococci</taxon>
        <taxon>Thermales</taxon>
        <taxon>Thermaceae</taxon>
        <taxon>Thermus</taxon>
    </lineage>
</organism>
<dbReference type="Pfam" id="PF03358">
    <property type="entry name" value="FMN_red"/>
    <property type="match status" value="1"/>
</dbReference>
<dbReference type="Gene3D" id="3.40.50.360">
    <property type="match status" value="1"/>
</dbReference>
<sequence length="226" mass="24903">MRFSAWVIFMSLRVLGVNASARTDGFTAELLDEVLEAARRRGAATERLDLVRYPFPFCVGNYSQDPTSCGPDTCVQGPWDGFGKIADKLIRADAVVFATPVYWFSVSARMKALLERMTSMENQGLLNLGKPMVLLAVAEEEGASQALSQMLLPLSYMGFVLAPLGLVYAHYRGAVSLKENTELMEDARIAGENLVLMAEKLRGTAFREPLPSYQYRLPRLPGVAAD</sequence>
<dbReference type="InterPro" id="IPR051796">
    <property type="entry name" value="ISF_SsuE-like"/>
</dbReference>
<gene>
    <name evidence="5" type="ordered locus">TSC_c18880</name>
</gene>
<dbReference type="InterPro" id="IPR005025">
    <property type="entry name" value="FMN_Rdtase-like_dom"/>
</dbReference>
<reference evidence="5 6" key="2">
    <citation type="journal article" date="2011" name="BMC Genomics">
        <title>Sequence of the hyperplastic genome of the naturally competent Thermus scotoductus SA-01.</title>
        <authorList>
            <person name="Gounder K."/>
            <person name="Brzuszkiewicz E."/>
            <person name="Liesegang H."/>
            <person name="Wollherr A."/>
            <person name="Daniel R."/>
            <person name="Gottschalk G."/>
            <person name="Reva O."/>
            <person name="Kumwenda B."/>
            <person name="Srivastava M."/>
            <person name="Bricio C."/>
            <person name="Berenguer J."/>
            <person name="van Heerden E."/>
            <person name="Litthauer D."/>
        </authorList>
    </citation>
    <scope>NUCLEOTIDE SEQUENCE [LARGE SCALE GENOMIC DNA]</scope>
    <source>
        <strain evidence="6">ATCC 700910 / SA-01</strain>
    </source>
</reference>